<organism evidence="2 3">
    <name type="scientific">Thermus scotoductus</name>
    <dbReference type="NCBI Taxonomy" id="37636"/>
    <lineage>
        <taxon>Bacteria</taxon>
        <taxon>Thermotogati</taxon>
        <taxon>Deinococcota</taxon>
        <taxon>Deinococci</taxon>
        <taxon>Thermales</taxon>
        <taxon>Thermaceae</taxon>
        <taxon>Thermus</taxon>
    </lineage>
</organism>
<evidence type="ECO:0000313" key="3">
    <source>
        <dbReference type="Proteomes" id="UP000288347"/>
    </source>
</evidence>
<feature type="region of interest" description="Disordered" evidence="1">
    <location>
        <begin position="54"/>
        <end position="79"/>
    </location>
</feature>
<accession>A0A430UID7</accession>
<dbReference type="Proteomes" id="UP000288347">
    <property type="component" value="Unassembled WGS sequence"/>
</dbReference>
<name>A0A430UID7_THESC</name>
<feature type="compositionally biased region" description="Basic residues" evidence="1">
    <location>
        <begin position="70"/>
        <end position="79"/>
    </location>
</feature>
<comment type="caution">
    <text evidence="2">The sequence shown here is derived from an EMBL/GenBank/DDBJ whole genome shotgun (WGS) entry which is preliminary data.</text>
</comment>
<dbReference type="RefSeq" id="WP_096411436.1">
    <property type="nucleotide sequence ID" value="NZ_PEMH01000084.1"/>
</dbReference>
<proteinExistence type="predicted"/>
<reference evidence="2 3" key="1">
    <citation type="journal article" date="2019" name="Extremophiles">
        <title>Biogeography of thermophiles and predominance of Thermus scotoductus in domestic water heaters.</title>
        <authorList>
            <person name="Wilpiszeski R.L."/>
            <person name="Zhang Z."/>
            <person name="House C.H."/>
        </authorList>
    </citation>
    <scope>NUCLEOTIDE SEQUENCE [LARGE SCALE GENOMIC DNA]</scope>
    <source>
        <strain evidence="2 3">16_S16</strain>
    </source>
</reference>
<gene>
    <name evidence="2" type="ORF">CSW29_03545</name>
</gene>
<feature type="compositionally biased region" description="Basic and acidic residues" evidence="1">
    <location>
        <begin position="54"/>
        <end position="69"/>
    </location>
</feature>
<evidence type="ECO:0000313" key="2">
    <source>
        <dbReference type="EMBL" id="RTI01825.1"/>
    </source>
</evidence>
<dbReference type="AlphaFoldDB" id="A0A430UID7"/>
<dbReference type="EMBL" id="PEMH01000084">
    <property type="protein sequence ID" value="RTI01825.1"/>
    <property type="molecule type" value="Genomic_DNA"/>
</dbReference>
<sequence>MEKAKGAIVNKEVLQREMSQIASALLQGLEAGFKRAGITPEDLEVIVQKLEEEQRHRRSQMEAEHEKLARSLRKRFGQP</sequence>
<protein>
    <submittedName>
        <fullName evidence="2">Uncharacterized protein</fullName>
    </submittedName>
</protein>
<evidence type="ECO:0000256" key="1">
    <source>
        <dbReference type="SAM" id="MobiDB-lite"/>
    </source>
</evidence>